<feature type="transmembrane region" description="Helical" evidence="1">
    <location>
        <begin position="239"/>
        <end position="257"/>
    </location>
</feature>
<name>A0A413QX13_9FIRM</name>
<feature type="transmembrane region" description="Helical" evidence="1">
    <location>
        <begin position="134"/>
        <end position="153"/>
    </location>
</feature>
<sequence length="386" mass="45391">MIINFLIIIQEFIMEIVLSIIIGIVIAIVVVYLIWKQPIRISYSVNRYALVITNFCTFFFSIMCILYYIQFDIVLSQPMEIHNMIEASFIIFIKQGGGVLIITIVTGLSNRLFIQSNDLDRFDSYSTIVSRINYSIICSFSAFICFIESYSINLKRMDNPFFSQGIMWITVLIGTWISFEGLSEPRKNETEKINKDKNILPKDIIEYAISLFVGPITLIIVIVISYFWKLNIKQLPKCIYIIAFSFAINVIIMGLIINKIRNRSSESYKTRIYKKIITLKEGEKMNIFYSNLYLNIEKEGQKIKLKILEQNIEIDKKNEISKKGRKQLEEWFSMPYVFTYDLSRQGYNEMIQKLDEHSNNRKDALNKCYNQIRTNYFKKHKNCYCS</sequence>
<dbReference type="AlphaFoldDB" id="A0A413QX13"/>
<reference evidence="4 5" key="1">
    <citation type="submission" date="2018-08" db="EMBL/GenBank/DDBJ databases">
        <title>A genome reference for cultivated species of the human gut microbiota.</title>
        <authorList>
            <person name="Zou Y."/>
            <person name="Xue W."/>
            <person name="Luo G."/>
        </authorList>
    </citation>
    <scope>NUCLEOTIDE SEQUENCE [LARGE SCALE GENOMIC DNA]</scope>
    <source>
        <strain evidence="2 4">AF06-19</strain>
        <strain evidence="3 5">AM44-1AT</strain>
    </source>
</reference>
<evidence type="ECO:0000313" key="4">
    <source>
        <dbReference type="Proteomes" id="UP000283683"/>
    </source>
</evidence>
<comment type="caution">
    <text evidence="3">The sequence shown here is derived from an EMBL/GenBank/DDBJ whole genome shotgun (WGS) entry which is preliminary data.</text>
</comment>
<keyword evidence="1" id="KW-1133">Transmembrane helix</keyword>
<organism evidence="3 5">
    <name type="scientific">Agathobacter rectalis</name>
    <dbReference type="NCBI Taxonomy" id="39491"/>
    <lineage>
        <taxon>Bacteria</taxon>
        <taxon>Bacillati</taxon>
        <taxon>Bacillota</taxon>
        <taxon>Clostridia</taxon>
        <taxon>Lachnospirales</taxon>
        <taxon>Lachnospiraceae</taxon>
        <taxon>Agathobacter</taxon>
    </lineage>
</organism>
<evidence type="ECO:0000256" key="1">
    <source>
        <dbReference type="SAM" id="Phobius"/>
    </source>
</evidence>
<dbReference type="Proteomes" id="UP000283683">
    <property type="component" value="Unassembled WGS sequence"/>
</dbReference>
<keyword evidence="1" id="KW-0472">Membrane</keyword>
<feature type="transmembrane region" description="Helical" evidence="1">
    <location>
        <begin position="204"/>
        <end position="227"/>
    </location>
</feature>
<feature type="transmembrane region" description="Helical" evidence="1">
    <location>
        <begin position="165"/>
        <end position="183"/>
    </location>
</feature>
<evidence type="ECO:0000313" key="5">
    <source>
        <dbReference type="Proteomes" id="UP000286341"/>
    </source>
</evidence>
<evidence type="ECO:0000313" key="2">
    <source>
        <dbReference type="EMBL" id="RGW85862.1"/>
    </source>
</evidence>
<feature type="transmembrane region" description="Helical" evidence="1">
    <location>
        <begin position="89"/>
        <end position="113"/>
    </location>
</feature>
<feature type="transmembrane region" description="Helical" evidence="1">
    <location>
        <begin position="47"/>
        <end position="69"/>
    </location>
</feature>
<dbReference type="EMBL" id="QSFB01000010">
    <property type="protein sequence ID" value="RHA13432.1"/>
    <property type="molecule type" value="Genomic_DNA"/>
</dbReference>
<dbReference type="Proteomes" id="UP000286341">
    <property type="component" value="Unassembled WGS sequence"/>
</dbReference>
<proteinExistence type="predicted"/>
<gene>
    <name evidence="3" type="ORF">DW948_08480</name>
    <name evidence="2" type="ORF">DWV45_12025</name>
</gene>
<dbReference type="EMBL" id="QSAZ01000013">
    <property type="protein sequence ID" value="RGW85862.1"/>
    <property type="molecule type" value="Genomic_DNA"/>
</dbReference>
<feature type="transmembrane region" description="Helical" evidence="1">
    <location>
        <begin position="12"/>
        <end position="35"/>
    </location>
</feature>
<protein>
    <submittedName>
        <fullName evidence="3">Uncharacterized protein</fullName>
    </submittedName>
</protein>
<accession>A0A413QX13</accession>
<evidence type="ECO:0000313" key="3">
    <source>
        <dbReference type="EMBL" id="RHA13432.1"/>
    </source>
</evidence>
<keyword evidence="1" id="KW-0812">Transmembrane</keyword>